<comment type="caution">
    <text evidence="5">The sequence shown here is derived from an EMBL/GenBank/DDBJ whole genome shotgun (WGS) entry which is preliminary data.</text>
</comment>
<dbReference type="PROSITE" id="PS50088">
    <property type="entry name" value="ANK_REPEAT"/>
    <property type="match status" value="2"/>
</dbReference>
<dbReference type="EMBL" id="QKXC01000198">
    <property type="protein sequence ID" value="RBR12488.1"/>
    <property type="molecule type" value="Genomic_DNA"/>
</dbReference>
<gene>
    <name evidence="5" type="ORF">FIESC28_08612</name>
</gene>
<dbReference type="InterPro" id="IPR036770">
    <property type="entry name" value="Ankyrin_rpt-contain_sf"/>
</dbReference>
<dbReference type="SUPFAM" id="SSF48403">
    <property type="entry name" value="Ankyrin repeat"/>
    <property type="match status" value="1"/>
</dbReference>
<dbReference type="GeneID" id="41998046"/>
<evidence type="ECO:0000259" key="4">
    <source>
        <dbReference type="Pfam" id="PF26640"/>
    </source>
</evidence>
<evidence type="ECO:0000313" key="5">
    <source>
        <dbReference type="EMBL" id="RBR12488.1"/>
    </source>
</evidence>
<dbReference type="InterPro" id="IPR010730">
    <property type="entry name" value="HET"/>
</dbReference>
<protein>
    <submittedName>
        <fullName evidence="5">Uncharacterized protein</fullName>
    </submittedName>
</protein>
<feature type="domain" description="Heterokaryon incompatibility" evidence="2">
    <location>
        <begin position="792"/>
        <end position="877"/>
    </location>
</feature>
<dbReference type="InterPro" id="IPR025676">
    <property type="entry name" value="Clr5_dom"/>
</dbReference>
<organism evidence="5 6">
    <name type="scientific">Fusarium coffeatum</name>
    <dbReference type="NCBI Taxonomy" id="231269"/>
    <lineage>
        <taxon>Eukaryota</taxon>
        <taxon>Fungi</taxon>
        <taxon>Dikarya</taxon>
        <taxon>Ascomycota</taxon>
        <taxon>Pezizomycotina</taxon>
        <taxon>Sordariomycetes</taxon>
        <taxon>Hypocreomycetidae</taxon>
        <taxon>Hypocreales</taxon>
        <taxon>Nectriaceae</taxon>
        <taxon>Fusarium</taxon>
        <taxon>Fusarium incarnatum-equiseti species complex</taxon>
    </lineage>
</organism>
<name>A0A366R7F2_9HYPO</name>
<dbReference type="Pfam" id="PF12796">
    <property type="entry name" value="Ank_2"/>
    <property type="match status" value="1"/>
</dbReference>
<keyword evidence="1" id="KW-0040">ANK repeat</keyword>
<keyword evidence="6" id="KW-1185">Reference proteome</keyword>
<dbReference type="Pfam" id="PF06985">
    <property type="entry name" value="HET"/>
    <property type="match status" value="1"/>
</dbReference>
<proteinExistence type="predicted"/>
<dbReference type="PROSITE" id="PS50297">
    <property type="entry name" value="ANK_REP_REGION"/>
    <property type="match status" value="2"/>
</dbReference>
<dbReference type="Gene3D" id="1.25.40.20">
    <property type="entry name" value="Ankyrin repeat-containing domain"/>
    <property type="match status" value="1"/>
</dbReference>
<feature type="repeat" description="ANK" evidence="1">
    <location>
        <begin position="1356"/>
        <end position="1388"/>
    </location>
</feature>
<evidence type="ECO:0000259" key="3">
    <source>
        <dbReference type="Pfam" id="PF14420"/>
    </source>
</evidence>
<dbReference type="PANTHER" id="PTHR10622:SF10">
    <property type="entry name" value="HET DOMAIN-CONTAINING PROTEIN"/>
    <property type="match status" value="1"/>
</dbReference>
<dbReference type="SMART" id="SM00248">
    <property type="entry name" value="ANK"/>
    <property type="match status" value="7"/>
</dbReference>
<dbReference type="Proteomes" id="UP000253153">
    <property type="component" value="Unassembled WGS sequence"/>
</dbReference>
<dbReference type="Pfam" id="PF13637">
    <property type="entry name" value="Ank_4"/>
    <property type="match status" value="1"/>
</dbReference>
<dbReference type="RefSeq" id="XP_031013178.1">
    <property type="nucleotide sequence ID" value="XM_031162750.1"/>
</dbReference>
<evidence type="ECO:0000259" key="2">
    <source>
        <dbReference type="Pfam" id="PF06985"/>
    </source>
</evidence>
<feature type="repeat" description="ANK" evidence="1">
    <location>
        <begin position="1389"/>
        <end position="1421"/>
    </location>
</feature>
<feature type="domain" description="DUF8212" evidence="4">
    <location>
        <begin position="988"/>
        <end position="1014"/>
    </location>
</feature>
<dbReference type="OrthoDB" id="20872at2759"/>
<dbReference type="InterPro" id="IPR058525">
    <property type="entry name" value="DUF8212"/>
</dbReference>
<dbReference type="Pfam" id="PF26640">
    <property type="entry name" value="DUF8212"/>
    <property type="match status" value="1"/>
</dbReference>
<dbReference type="Pfam" id="PF14420">
    <property type="entry name" value="Clr5"/>
    <property type="match status" value="1"/>
</dbReference>
<reference evidence="5 6" key="1">
    <citation type="submission" date="2018-06" db="EMBL/GenBank/DDBJ databases">
        <title>Fusarium incarnatum-equiseti species complex species 28.</title>
        <authorList>
            <person name="Gardiner D.M."/>
        </authorList>
    </citation>
    <scope>NUCLEOTIDE SEQUENCE [LARGE SCALE GENOMIC DNA]</scope>
    <source>
        <strain evidence="5 6">FIESC_28</strain>
    </source>
</reference>
<accession>A0A366R7F2</accession>
<dbReference type="PANTHER" id="PTHR10622">
    <property type="entry name" value="HET DOMAIN-CONTAINING PROTEIN"/>
    <property type="match status" value="1"/>
</dbReference>
<feature type="domain" description="Clr5" evidence="3">
    <location>
        <begin position="58"/>
        <end position="114"/>
    </location>
</feature>
<sequence length="1466" mass="163245">MQLTSAYAGTLLEESQNRAGLVQAHRNAADSDEWSEDWLLALSTSLIGDNQYLRLCQDEQWEHLKPVIIELYTGNYGTNNKPLKITQVVSFMKKYYHFQAAQNTYPHKFREWGVSDRRLTKAMVNEIAAALGRRSAARMIGMPLPYAAFVSALPKIPEAASPYGTQAATPGYLMINDSDATSPQGEGVGPSPNMQLLLQKARDDRTSLFLQGRLKDLIVSMSQDDRRICVDYFHEFYMHGFVTAKNWGSPPSIVDIPTPPAFTPSAFLQYPSSPLLSDSPSRPKPINPPTSLCQWCIHVKEVGYEALPDQSSDTNRTPTPFADSLQTAIATGEFTELRNDNLPLSHETIVKSLTENPITLQVDAWKLAIMAGNTDLLNDLSNEYDEEEDFPDALMTVYPYHLAASFLNGGGSCCTVFGTLAAECPRTLLLRHYVNELGHTILDSLLVSVLRSHTSVRPETVSHEFGAFSRFPGEEKDICGRWDVDSPEVRELFAQGYARIPTKWKHPFCHSAVQAVCHSAMVVLGPRATPDIDCPSGLFLRRCTECGMELKLGPLHAVVVTAFFLAQSGMQGETLFGPLAILVCLLNMGADVMISANVSVEEIIGFSGIGHCRHRLLTASEMMRSVPDSVVEKWSDACQAGWDSLLHTLIKGETLSYDHDDRTQLQSEADGDDSDDESGPIQWFHEDTKIKCTNKKIGLLWATIHTEFLTYRRTKVGDPWISDNFQMSALRAWLRDEAENFDTPLGTWKRAIWLSLATNFYCETPTRTVTMRLVNTKTIDLEFFPDDIVPDYAILSHTWEQEEVLFHDIGHDAAKLKKGYAKLENCCRMARDNGFEYIWDDTCCIDKASSAELSEAINSMYRYYQEATICYVYLADVPPESSVTEIANSRWFTRGWTLQELIAPTEMIFFDKTWHELGTKASLVNVLSERTSIPAAILSDSEQLEKTSIAQRMSWAADRVTTRKEDSAYSLMGIFGINMPLLYGEGDKAFYRLQEEIMRSTDDHSLFAWRSATSRGGLLAPDPAAFKNSGDIIPWNPFAAYNSPITITNKGVHMEVPFVAQDVTGRSLCVLCCTTIGTRDKVLAIHLRDLYLTMEHFERVITDQLEWIGLDTFNLVQYPVRPLCVRLQAQALVRKPRQDKEGDKPPPYTMDLANTHLSLSEAAALGDEGRVWFLLAQMPVGLSEAVFSEARLAISRAAREGHERLVSQLMTRRDTADLLVDEQGRTALSYAAEGGQESVIRSILSSARIKPDARDIHGLTALWYAVSNGHSSCAKMLLKTGLVSGNVGGEGETQSALWLATVAHDVELVTMLIQSKALVGNTAREPALCKAVANKDVIIARALLQGGADPNRKDSKRYTPLHIACRDLNYSMIDLLISYGADPDIRDPSGKTELAFATLRGDIELVKCLLENGANPKTKCTNGKTPASYAQGQEMKSLFEGPRWYKTLLDRTCTDRSSMGSRRENC</sequence>
<dbReference type="InterPro" id="IPR002110">
    <property type="entry name" value="Ankyrin_rpt"/>
</dbReference>
<evidence type="ECO:0000256" key="1">
    <source>
        <dbReference type="PROSITE-ProRule" id="PRU00023"/>
    </source>
</evidence>
<evidence type="ECO:0000313" key="6">
    <source>
        <dbReference type="Proteomes" id="UP000253153"/>
    </source>
</evidence>